<dbReference type="EMBL" id="LGPB01000068">
    <property type="protein sequence ID" value="KRG14084.1"/>
    <property type="molecule type" value="Genomic_DNA"/>
</dbReference>
<evidence type="ECO:0000313" key="2">
    <source>
        <dbReference type="EMBL" id="KRG14084.1"/>
    </source>
</evidence>
<evidence type="ECO:0000313" key="3">
    <source>
        <dbReference type="Proteomes" id="UP000053881"/>
    </source>
</evidence>
<proteinExistence type="predicted"/>
<name>A0A0Q9YAE5_9BACI</name>
<comment type="caution">
    <text evidence="2">The sequence shown here is derived from an EMBL/GenBank/DDBJ whole genome shotgun (WGS) entry which is preliminary data.</text>
</comment>
<gene>
    <name evidence="2" type="ORF">ACA29_07215</name>
</gene>
<dbReference type="AlphaFoldDB" id="A0A0Q9YAE5"/>
<protein>
    <submittedName>
        <fullName evidence="2">ABC transporter</fullName>
    </submittedName>
</protein>
<accession>A0A0Q9YAE5</accession>
<keyword evidence="1" id="KW-0812">Transmembrane</keyword>
<organism evidence="2 3">
    <name type="scientific">Lederbergia galactosidilytica</name>
    <dbReference type="NCBI Taxonomy" id="217031"/>
    <lineage>
        <taxon>Bacteria</taxon>
        <taxon>Bacillati</taxon>
        <taxon>Bacillota</taxon>
        <taxon>Bacilli</taxon>
        <taxon>Bacillales</taxon>
        <taxon>Bacillaceae</taxon>
        <taxon>Lederbergia</taxon>
    </lineage>
</organism>
<keyword evidence="1" id="KW-1133">Transmembrane helix</keyword>
<keyword evidence="1" id="KW-0472">Membrane</keyword>
<feature type="non-terminal residue" evidence="2">
    <location>
        <position position="1"/>
    </location>
</feature>
<feature type="transmembrane region" description="Helical" evidence="1">
    <location>
        <begin position="20"/>
        <end position="41"/>
    </location>
</feature>
<sequence length="47" mass="5223">FQLIDLATESQAGAGFLDVWPNLLVIFGWVVAVSALVITVYQRRMVD</sequence>
<dbReference type="Proteomes" id="UP000053881">
    <property type="component" value="Unassembled WGS sequence"/>
</dbReference>
<reference evidence="2 3" key="1">
    <citation type="submission" date="2015-06" db="EMBL/GenBank/DDBJ databases">
        <title>Genome sequencing project of Bacillus galactosidilyticus PL133.</title>
        <authorList>
            <person name="Gaiero J."/>
            <person name="Nicol R."/>
            <person name="Habash M."/>
        </authorList>
    </citation>
    <scope>NUCLEOTIDE SEQUENCE [LARGE SCALE GENOMIC DNA]</scope>
    <source>
        <strain evidence="2 3">PL133</strain>
    </source>
</reference>
<evidence type="ECO:0000256" key="1">
    <source>
        <dbReference type="SAM" id="Phobius"/>
    </source>
</evidence>